<reference evidence="1 2" key="1">
    <citation type="journal article" date="2015" name="Proc. Natl. Acad. Sci. U.S.A.">
        <title>The resurrection genome of Boea hygrometrica: A blueprint for survival of dehydration.</title>
        <authorList>
            <person name="Xiao L."/>
            <person name="Yang G."/>
            <person name="Zhang L."/>
            <person name="Yang X."/>
            <person name="Zhao S."/>
            <person name="Ji Z."/>
            <person name="Zhou Q."/>
            <person name="Hu M."/>
            <person name="Wang Y."/>
            <person name="Chen M."/>
            <person name="Xu Y."/>
            <person name="Jin H."/>
            <person name="Xiao X."/>
            <person name="Hu G."/>
            <person name="Bao F."/>
            <person name="Hu Y."/>
            <person name="Wan P."/>
            <person name="Li L."/>
            <person name="Deng X."/>
            <person name="Kuang T."/>
            <person name="Xiang C."/>
            <person name="Zhu J.K."/>
            <person name="Oliver M.J."/>
            <person name="He Y."/>
        </authorList>
    </citation>
    <scope>NUCLEOTIDE SEQUENCE [LARGE SCALE GENOMIC DNA]</scope>
    <source>
        <strain evidence="2">cv. XS01</strain>
    </source>
</reference>
<dbReference type="EMBL" id="KQ987314">
    <property type="protein sequence ID" value="KZV57364.1"/>
    <property type="molecule type" value="Genomic_DNA"/>
</dbReference>
<protein>
    <submittedName>
        <fullName evidence="1">Uncharacterized protein</fullName>
    </submittedName>
</protein>
<evidence type="ECO:0000313" key="1">
    <source>
        <dbReference type="EMBL" id="KZV57364.1"/>
    </source>
</evidence>
<dbReference type="AlphaFoldDB" id="A0A2Z7DDG8"/>
<accession>A0A2Z7DDG8</accession>
<keyword evidence="2" id="KW-1185">Reference proteome</keyword>
<proteinExistence type="predicted"/>
<gene>
    <name evidence="1" type="ORF">F511_37707</name>
</gene>
<name>A0A2Z7DDG8_9LAMI</name>
<evidence type="ECO:0000313" key="2">
    <source>
        <dbReference type="Proteomes" id="UP000250235"/>
    </source>
</evidence>
<organism evidence="1 2">
    <name type="scientific">Dorcoceras hygrometricum</name>
    <dbReference type="NCBI Taxonomy" id="472368"/>
    <lineage>
        <taxon>Eukaryota</taxon>
        <taxon>Viridiplantae</taxon>
        <taxon>Streptophyta</taxon>
        <taxon>Embryophyta</taxon>
        <taxon>Tracheophyta</taxon>
        <taxon>Spermatophyta</taxon>
        <taxon>Magnoliopsida</taxon>
        <taxon>eudicotyledons</taxon>
        <taxon>Gunneridae</taxon>
        <taxon>Pentapetalae</taxon>
        <taxon>asterids</taxon>
        <taxon>lamiids</taxon>
        <taxon>Lamiales</taxon>
        <taxon>Gesneriaceae</taxon>
        <taxon>Didymocarpoideae</taxon>
        <taxon>Trichosporeae</taxon>
        <taxon>Loxocarpinae</taxon>
        <taxon>Dorcoceras</taxon>
    </lineage>
</organism>
<dbReference type="Proteomes" id="UP000250235">
    <property type="component" value="Unassembled WGS sequence"/>
</dbReference>
<sequence length="102" mass="11402">MDQNVNAVSSKESTLKFVSGSSELNLLHIPFFRNGKDPLEDFDYNDPRCKPLLRPAVARTPSNTTAHQPTSCVCLTHFFYASVRKATRTCLTSLSKDYNGEC</sequence>